<keyword evidence="3" id="KW-1185">Reference proteome</keyword>
<gene>
    <name evidence="2" type="ORF">Tco_0940240</name>
</gene>
<evidence type="ECO:0000313" key="2">
    <source>
        <dbReference type="EMBL" id="GJT40375.1"/>
    </source>
</evidence>
<evidence type="ECO:0000313" key="3">
    <source>
        <dbReference type="Proteomes" id="UP001151760"/>
    </source>
</evidence>
<feature type="compositionally biased region" description="Basic and acidic residues" evidence="1">
    <location>
        <begin position="123"/>
        <end position="152"/>
    </location>
</feature>
<name>A0ABQ5DMX8_9ASTR</name>
<accession>A0ABQ5DMX8</accession>
<protein>
    <submittedName>
        <fullName evidence="2">Uncharacterized protein</fullName>
    </submittedName>
</protein>
<evidence type="ECO:0000256" key="1">
    <source>
        <dbReference type="SAM" id="MobiDB-lite"/>
    </source>
</evidence>
<organism evidence="2 3">
    <name type="scientific">Tanacetum coccineum</name>
    <dbReference type="NCBI Taxonomy" id="301880"/>
    <lineage>
        <taxon>Eukaryota</taxon>
        <taxon>Viridiplantae</taxon>
        <taxon>Streptophyta</taxon>
        <taxon>Embryophyta</taxon>
        <taxon>Tracheophyta</taxon>
        <taxon>Spermatophyta</taxon>
        <taxon>Magnoliopsida</taxon>
        <taxon>eudicotyledons</taxon>
        <taxon>Gunneridae</taxon>
        <taxon>Pentapetalae</taxon>
        <taxon>asterids</taxon>
        <taxon>campanulids</taxon>
        <taxon>Asterales</taxon>
        <taxon>Asteraceae</taxon>
        <taxon>Asteroideae</taxon>
        <taxon>Anthemideae</taxon>
        <taxon>Anthemidinae</taxon>
        <taxon>Tanacetum</taxon>
    </lineage>
</organism>
<feature type="compositionally biased region" description="Basic and acidic residues" evidence="1">
    <location>
        <begin position="20"/>
        <end position="30"/>
    </location>
</feature>
<dbReference type="EMBL" id="BQNB010015467">
    <property type="protein sequence ID" value="GJT40375.1"/>
    <property type="molecule type" value="Genomic_DNA"/>
</dbReference>
<feature type="compositionally biased region" description="Pro residues" evidence="1">
    <location>
        <begin position="55"/>
        <end position="65"/>
    </location>
</feature>
<proteinExistence type="predicted"/>
<reference evidence="2" key="2">
    <citation type="submission" date="2022-01" db="EMBL/GenBank/DDBJ databases">
        <authorList>
            <person name="Yamashiro T."/>
            <person name="Shiraishi A."/>
            <person name="Satake H."/>
            <person name="Nakayama K."/>
        </authorList>
    </citation>
    <scope>NUCLEOTIDE SEQUENCE</scope>
</reference>
<sequence length="152" mass="17036">MWETGSYKTHEDNKNLYEALKKSIDRDHSDQLQANMAKARKKRRKRLDSPRTPYGSPPPPPPAPGAPTASGSSQMPPPPPPSSTDASRAILTATQDTSPINYRMNDDSIPDEQVPWSDDEDTGNDHLPKDDLRKDWWKPLPEEERPSTPKPA</sequence>
<feature type="region of interest" description="Disordered" evidence="1">
    <location>
        <begin position="20"/>
        <end position="152"/>
    </location>
</feature>
<dbReference type="Proteomes" id="UP001151760">
    <property type="component" value="Unassembled WGS sequence"/>
</dbReference>
<comment type="caution">
    <text evidence="2">The sequence shown here is derived from an EMBL/GenBank/DDBJ whole genome shotgun (WGS) entry which is preliminary data.</text>
</comment>
<reference evidence="2" key="1">
    <citation type="journal article" date="2022" name="Int. J. Mol. Sci.">
        <title>Draft Genome of Tanacetum Coccineum: Genomic Comparison of Closely Related Tanacetum-Family Plants.</title>
        <authorList>
            <person name="Yamashiro T."/>
            <person name="Shiraishi A."/>
            <person name="Nakayama K."/>
            <person name="Satake H."/>
        </authorList>
    </citation>
    <scope>NUCLEOTIDE SEQUENCE</scope>
</reference>